<dbReference type="PANTHER" id="PTHR33281">
    <property type="entry name" value="UPF0187 PROTEIN YNEE"/>
    <property type="match status" value="1"/>
</dbReference>
<comment type="subcellular location">
    <subcellularLocation>
        <location evidence="1">Cell membrane</location>
        <topology evidence="1">Multi-pass membrane protein</topology>
    </subcellularLocation>
</comment>
<keyword evidence="6" id="KW-0406">Ion transport</keyword>
<keyword evidence="7 9" id="KW-0472">Membrane</keyword>
<sequence>MSQNLTVFVLLLDPVGETPAETAELKARAMVEKKSAINLLEAFAVAVKHYLRGEDGILYKDLYYLVKFLPAYALPAGVPSRTDLFEGNEIEPSLPVPSGHEGGTESSHSIHQRMNNSQQHVTLPMPNTSQTKTTRTQWTSFAAAVMSPKSNKDSGKDKEWSVIPAEEEEAHLFPASVPPRYTIFDLFPFSLLIGFIFDRGHQVKGKKASRIRMKLLKKTVSHNLPLELTFYLSSYIASLQQRKLVADPTANALLAALLQLGDSLSGLESILTTPIPFSYSIHLWVVTVIYCLVLPLQIWGKLGWVTIPATVIAVRFTTRYPKLLVPLTSYLMQSFLFFGFLVAGEEIENPFGYDKNDLNLDHFTSKIIRMRLSYELWPCCLTICVVGNELKAITSAPPPDPAIWAFAPENSLVFSHGTDVRERISPDEWVARGPGAIMGSLSHF</sequence>
<keyword evidence="2" id="KW-0813">Transport</keyword>
<evidence type="ECO:0000256" key="8">
    <source>
        <dbReference type="SAM" id="MobiDB-lite"/>
    </source>
</evidence>
<proteinExistence type="predicted"/>
<evidence type="ECO:0000256" key="3">
    <source>
        <dbReference type="ARBA" id="ARBA00022475"/>
    </source>
</evidence>
<evidence type="ECO:0000256" key="1">
    <source>
        <dbReference type="ARBA" id="ARBA00004651"/>
    </source>
</evidence>
<keyword evidence="11" id="KW-1185">Reference proteome</keyword>
<dbReference type="InterPro" id="IPR044669">
    <property type="entry name" value="YneE/VCCN1/2-like"/>
</dbReference>
<dbReference type="Pfam" id="PF25539">
    <property type="entry name" value="Bestrophin_2"/>
    <property type="match status" value="2"/>
</dbReference>
<keyword evidence="3" id="KW-1003">Cell membrane</keyword>
<dbReference type="EMBL" id="SDEE01000151">
    <property type="protein sequence ID" value="RXW20398.1"/>
    <property type="molecule type" value="Genomic_DNA"/>
</dbReference>
<evidence type="ECO:0000256" key="2">
    <source>
        <dbReference type="ARBA" id="ARBA00022448"/>
    </source>
</evidence>
<evidence type="ECO:0000256" key="6">
    <source>
        <dbReference type="ARBA" id="ARBA00023065"/>
    </source>
</evidence>
<protein>
    <submittedName>
        <fullName evidence="10">Uncharacterized protein</fullName>
    </submittedName>
</protein>
<name>A0A4V1Q404_9AGAR</name>
<organism evidence="10 11">
    <name type="scientific">Candolleomyces aberdarensis</name>
    <dbReference type="NCBI Taxonomy" id="2316362"/>
    <lineage>
        <taxon>Eukaryota</taxon>
        <taxon>Fungi</taxon>
        <taxon>Dikarya</taxon>
        <taxon>Basidiomycota</taxon>
        <taxon>Agaricomycotina</taxon>
        <taxon>Agaricomycetes</taxon>
        <taxon>Agaricomycetidae</taxon>
        <taxon>Agaricales</taxon>
        <taxon>Agaricineae</taxon>
        <taxon>Psathyrellaceae</taxon>
        <taxon>Candolleomyces</taxon>
    </lineage>
</organism>
<evidence type="ECO:0000256" key="5">
    <source>
        <dbReference type="ARBA" id="ARBA00022989"/>
    </source>
</evidence>
<dbReference type="PANTHER" id="PTHR33281:SF19">
    <property type="entry name" value="VOLTAGE-DEPENDENT ANION CHANNEL-FORMING PROTEIN YNEE"/>
    <property type="match status" value="1"/>
</dbReference>
<dbReference type="Proteomes" id="UP000290288">
    <property type="component" value="Unassembled WGS sequence"/>
</dbReference>
<evidence type="ECO:0000256" key="4">
    <source>
        <dbReference type="ARBA" id="ARBA00022692"/>
    </source>
</evidence>
<feature type="transmembrane region" description="Helical" evidence="9">
    <location>
        <begin position="323"/>
        <end position="343"/>
    </location>
</feature>
<dbReference type="AlphaFoldDB" id="A0A4V1Q404"/>
<dbReference type="STRING" id="2316362.A0A4V1Q404"/>
<dbReference type="OrthoDB" id="1368at2759"/>
<reference evidence="10 11" key="1">
    <citation type="submission" date="2019-01" db="EMBL/GenBank/DDBJ databases">
        <title>Draft genome sequence of Psathyrella aberdarensis IHI B618.</title>
        <authorList>
            <person name="Buettner E."/>
            <person name="Kellner H."/>
        </authorList>
    </citation>
    <scope>NUCLEOTIDE SEQUENCE [LARGE SCALE GENOMIC DNA]</scope>
    <source>
        <strain evidence="10 11">IHI B618</strain>
    </source>
</reference>
<evidence type="ECO:0000313" key="10">
    <source>
        <dbReference type="EMBL" id="RXW20398.1"/>
    </source>
</evidence>
<evidence type="ECO:0000313" key="11">
    <source>
        <dbReference type="Proteomes" id="UP000290288"/>
    </source>
</evidence>
<keyword evidence="5 9" id="KW-1133">Transmembrane helix</keyword>
<dbReference type="GO" id="GO:0005886">
    <property type="term" value="C:plasma membrane"/>
    <property type="evidence" value="ECO:0007669"/>
    <property type="project" value="UniProtKB-SubCell"/>
</dbReference>
<keyword evidence="4 9" id="KW-0812">Transmembrane</keyword>
<accession>A0A4V1Q404</accession>
<evidence type="ECO:0000256" key="7">
    <source>
        <dbReference type="ARBA" id="ARBA00023136"/>
    </source>
</evidence>
<evidence type="ECO:0000256" key="9">
    <source>
        <dbReference type="SAM" id="Phobius"/>
    </source>
</evidence>
<feature type="transmembrane region" description="Helical" evidence="9">
    <location>
        <begin position="281"/>
        <end position="302"/>
    </location>
</feature>
<feature type="region of interest" description="Disordered" evidence="8">
    <location>
        <begin position="87"/>
        <end position="130"/>
    </location>
</feature>
<comment type="caution">
    <text evidence="10">The sequence shown here is derived from an EMBL/GenBank/DDBJ whole genome shotgun (WGS) entry which is preliminary data.</text>
</comment>
<dbReference type="GO" id="GO:0005254">
    <property type="term" value="F:chloride channel activity"/>
    <property type="evidence" value="ECO:0007669"/>
    <property type="project" value="InterPro"/>
</dbReference>
<gene>
    <name evidence="10" type="ORF">EST38_g5457</name>
</gene>
<feature type="compositionally biased region" description="Polar residues" evidence="8">
    <location>
        <begin position="112"/>
        <end position="127"/>
    </location>
</feature>